<accession>A0A8K0AIY8</accession>
<reference evidence="2" key="1">
    <citation type="submission" date="2019-09" db="EMBL/GenBank/DDBJ databases">
        <title>The Mitochondrial Proteome of the Jakobid, Andalucia godoyi, a Protist With the Most Gene-Rich and Bacteria-Like Mitochondrial Genome.</title>
        <authorList>
            <person name="Gray M.W."/>
            <person name="Burger G."/>
            <person name="Derelle R."/>
            <person name="Klimes V."/>
            <person name="Leger M."/>
            <person name="Sarrasin M."/>
            <person name="Vlcek C."/>
            <person name="Roger A.J."/>
            <person name="Elias M."/>
            <person name="Lang B.F."/>
        </authorList>
    </citation>
    <scope>NUCLEOTIDE SEQUENCE</scope>
    <source>
        <strain evidence="2">And28</strain>
    </source>
</reference>
<keyword evidence="3" id="KW-1185">Reference proteome</keyword>
<dbReference type="AlphaFoldDB" id="A0A8K0AIY8"/>
<keyword evidence="1" id="KW-1133">Transmembrane helix</keyword>
<keyword evidence="1" id="KW-0472">Membrane</keyword>
<evidence type="ECO:0000313" key="2">
    <source>
        <dbReference type="EMBL" id="KAF0852184.1"/>
    </source>
</evidence>
<evidence type="ECO:0000313" key="3">
    <source>
        <dbReference type="Proteomes" id="UP000799049"/>
    </source>
</evidence>
<evidence type="ECO:0000256" key="1">
    <source>
        <dbReference type="SAM" id="Phobius"/>
    </source>
</evidence>
<protein>
    <submittedName>
        <fullName evidence="2">Putative mitochondrial protein</fullName>
    </submittedName>
</protein>
<sequence length="316" mass="36113">MLHRTAPLSRPMDNWTIWTSIQRLWSLDFAVQRLLLQKLFPPNKLSEMKAEQAALERLAPIQWGKFSQWVPALIHHAQDGYGVLCTSPIGQPLPLASAFKKGTERLRCCQELIVQLCSIIIVAHTRSGGSSFHDKENAGFQYHLAFSPSWLQRYDREKKKLKDNVGLCASLQQMVLTAFFIAFGVYFSWLPPKICTLHYEDDKIGKSRHTSLSNVDQLPTERTKLIDKLLDENFTATHCIGSIAQMLTDRKPLLDMFRALREDCPWLFVLNAVHPRVNQRLLVERIVRACHVHHDVTADYSLVDGVDIPSSEDGRQ</sequence>
<feature type="transmembrane region" description="Helical" evidence="1">
    <location>
        <begin position="165"/>
        <end position="189"/>
    </location>
</feature>
<dbReference type="EMBL" id="VRVR01000055">
    <property type="protein sequence ID" value="KAF0852184.1"/>
    <property type="molecule type" value="Genomic_DNA"/>
</dbReference>
<comment type="caution">
    <text evidence="2">The sequence shown here is derived from an EMBL/GenBank/DDBJ whole genome shotgun (WGS) entry which is preliminary data.</text>
</comment>
<keyword evidence="1" id="KW-0812">Transmembrane</keyword>
<name>A0A8K0AIY8_ANDGO</name>
<gene>
    <name evidence="2" type="ORF">ANDGO_07422</name>
</gene>
<proteinExistence type="predicted"/>
<organism evidence="2 3">
    <name type="scientific">Andalucia godoyi</name>
    <name type="common">Flagellate</name>
    <dbReference type="NCBI Taxonomy" id="505711"/>
    <lineage>
        <taxon>Eukaryota</taxon>
        <taxon>Discoba</taxon>
        <taxon>Jakobida</taxon>
        <taxon>Andalucina</taxon>
        <taxon>Andaluciidae</taxon>
        <taxon>Andalucia</taxon>
    </lineage>
</organism>
<dbReference type="Proteomes" id="UP000799049">
    <property type="component" value="Unassembled WGS sequence"/>
</dbReference>